<comment type="cofactor">
    <cofactor evidence="2">
        <name>Mn(2+)</name>
        <dbReference type="ChEBI" id="CHEBI:29035"/>
    </cofactor>
</comment>
<dbReference type="PANTHER" id="PTHR43226">
    <property type="entry name" value="XAA-PRO AMINOPEPTIDASE 3"/>
    <property type="match status" value="1"/>
</dbReference>
<dbReference type="Pfam" id="PF22437">
    <property type="entry name" value="DBF4_BRCT"/>
    <property type="match status" value="1"/>
</dbReference>
<keyword evidence="10" id="KW-0378">Hydrolase</keyword>
<evidence type="ECO:0000313" key="19">
    <source>
        <dbReference type="EMBL" id="KKA21569.1"/>
    </source>
</evidence>
<feature type="region of interest" description="Disordered" evidence="17">
    <location>
        <begin position="986"/>
        <end position="1014"/>
    </location>
</feature>
<feature type="region of interest" description="Disordered" evidence="17">
    <location>
        <begin position="744"/>
        <end position="768"/>
    </location>
</feature>
<dbReference type="RefSeq" id="XP_013328181.1">
    <property type="nucleotide sequence ID" value="XM_013472727.1"/>
</dbReference>
<comment type="similarity">
    <text evidence="4">Belongs to the peptidase M24B family.</text>
</comment>
<evidence type="ECO:0000256" key="11">
    <source>
        <dbReference type="ARBA" id="ARBA00022833"/>
    </source>
</evidence>
<organism evidence="19 20">
    <name type="scientific">Rasamsonia emersonii (strain ATCC 16479 / CBS 393.64 / IMI 116815)</name>
    <dbReference type="NCBI Taxonomy" id="1408163"/>
    <lineage>
        <taxon>Eukaryota</taxon>
        <taxon>Fungi</taxon>
        <taxon>Dikarya</taxon>
        <taxon>Ascomycota</taxon>
        <taxon>Pezizomycotina</taxon>
        <taxon>Eurotiomycetes</taxon>
        <taxon>Eurotiomycetidae</taxon>
        <taxon>Eurotiales</taxon>
        <taxon>Trichocomaceae</taxon>
        <taxon>Rasamsonia</taxon>
    </lineage>
</organism>
<dbReference type="Gene3D" id="6.10.250.3410">
    <property type="entry name" value="DBF zinc finger"/>
    <property type="match status" value="1"/>
</dbReference>
<keyword evidence="20" id="KW-1185">Reference proteome</keyword>
<dbReference type="SMART" id="SM01011">
    <property type="entry name" value="AMP_N"/>
    <property type="match status" value="1"/>
</dbReference>
<feature type="region of interest" description="Disordered" evidence="17">
    <location>
        <begin position="1079"/>
        <end position="1193"/>
    </location>
</feature>
<accession>A0A0F4YTJ5</accession>
<dbReference type="GO" id="GO:0005739">
    <property type="term" value="C:mitochondrion"/>
    <property type="evidence" value="ECO:0007669"/>
    <property type="project" value="TreeGrafter"/>
</dbReference>
<keyword evidence="11" id="KW-0862">Zinc</keyword>
<dbReference type="Pfam" id="PF00557">
    <property type="entry name" value="Peptidase_M24"/>
    <property type="match status" value="1"/>
</dbReference>
<dbReference type="Gene3D" id="3.90.230.10">
    <property type="entry name" value="Creatinase/methionine aminopeptidase superfamily"/>
    <property type="match status" value="1"/>
</dbReference>
<dbReference type="InterPro" id="IPR013939">
    <property type="entry name" value="Regulatory_Dfp1/Him1"/>
</dbReference>
<evidence type="ECO:0000256" key="9">
    <source>
        <dbReference type="ARBA" id="ARBA00022771"/>
    </source>
</evidence>
<dbReference type="GeneID" id="25316788"/>
<keyword evidence="9 16" id="KW-0863">Zinc-finger</keyword>
<dbReference type="InterPro" id="IPR055116">
    <property type="entry name" value="DBF4_BRCT"/>
</dbReference>
<feature type="region of interest" description="Disordered" evidence="17">
    <location>
        <begin position="564"/>
        <end position="653"/>
    </location>
</feature>
<comment type="function">
    <text evidence="3">Catalyzes the removal of a penultimate prolyl residue from the N-termini of peptides.</text>
</comment>
<dbReference type="InterPro" id="IPR029149">
    <property type="entry name" value="Creatin/AminoP/Spt16_N"/>
</dbReference>
<evidence type="ECO:0000256" key="14">
    <source>
        <dbReference type="ARBA" id="ARBA00030849"/>
    </source>
</evidence>
<dbReference type="GO" id="GO:0005634">
    <property type="term" value="C:nucleus"/>
    <property type="evidence" value="ECO:0007669"/>
    <property type="project" value="UniProtKB-ARBA"/>
</dbReference>
<dbReference type="GO" id="GO:0030145">
    <property type="term" value="F:manganese ion binding"/>
    <property type="evidence" value="ECO:0007669"/>
    <property type="project" value="InterPro"/>
</dbReference>
<dbReference type="GO" id="GO:0006508">
    <property type="term" value="P:proteolysis"/>
    <property type="evidence" value="ECO:0007669"/>
    <property type="project" value="UniProtKB-KW"/>
</dbReference>
<feature type="region of interest" description="Disordered" evidence="17">
    <location>
        <begin position="781"/>
        <end position="801"/>
    </location>
</feature>
<keyword evidence="12" id="KW-0482">Metalloprotease</keyword>
<keyword evidence="7" id="KW-0645">Protease</keyword>
<dbReference type="Pfam" id="PF08630">
    <property type="entry name" value="Dfp1_Him1_M"/>
    <property type="match status" value="1"/>
</dbReference>
<feature type="compositionally biased region" description="Basic and acidic residues" evidence="17">
    <location>
        <begin position="1092"/>
        <end position="1105"/>
    </location>
</feature>
<feature type="region of interest" description="Disordered" evidence="17">
    <location>
        <begin position="1"/>
        <end position="54"/>
    </location>
</feature>
<dbReference type="SMART" id="SM00586">
    <property type="entry name" value="ZnF_DBF"/>
    <property type="match status" value="1"/>
</dbReference>
<keyword evidence="6" id="KW-0031">Aminopeptidase</keyword>
<feature type="domain" description="DBF4-type" evidence="18">
    <location>
        <begin position="1185"/>
        <end position="1234"/>
    </location>
</feature>
<dbReference type="Pfam" id="PF05195">
    <property type="entry name" value="AMP_N"/>
    <property type="match status" value="1"/>
</dbReference>
<dbReference type="InterPro" id="IPR006572">
    <property type="entry name" value="Znf_DBF"/>
</dbReference>
<sequence>MDCEQPRGDCMPFPRGAGTADNRYHGASDWPAAPTGPDRAAEEQFGRPTEGLVDRSDRPCTDALVLEKLFVLLTLGKVTPGITALEYAHRRSRLANRLPRNAIAVLAAAEVKYRAPGIFYEYHQDPNFFYLTGFTEPSALAIIANDGSGDNHIFHLYVREKDPKAELWEGARSGTQAAMDVFNADETADIERIKDILPPILSEATEIYTDITTFDPSRSVLARYLYGTSGESEIQKIVNPRKIKPLRPILNELRVFKSESEVVNLRRVGQATGRAFTECMKKNFTLEKDLSAFLQYQFKVQGCDTSAFVPVVAGGRNALSIHYTRNDDVLRPKEYGGYISDVTRTWPVNGKFSDAQRDLYNAVLNVHRSCVSLCRESAGLSLDRIHGIAEQGLKDQLKQLNFDVSGDAIRVLFPHHVGHYIGLDVHDAAGFPRNVNLRAGQCITIEPGIYVPDDDRWPARFRGMGIRIEDSVCVGEDNPIVLSPEAVKETAARAHNCSARAWTQMRVICMIKTPEFCQAIRSKGCQTRLMEAKNVQRAEMHRFGPGLADRARGAVFVPPSSQTAYAMSTRRPPLASVPNATNSPHRGSNTASKRPRTGSQLDLAYGQPPPKKQLVDRDEVVTRSPTKSRTTIPSQSAEAKVFSRRSNNGQPTAFEKKLVAARDKERQTQSKGSRYEKASAETLDTIRQWQKHYRKAFPSFVFYFDSIPADVRSRCTREILALGAREERFFSRLVTHVVTSRPIPGVDIPDPTETTTPSGMEQSSVDGPVQTVNPSLLEKSTDTSSHLLRNPYDRQPDIDARRDQGSNMDVLYRARQMGMKIWAVEKLQRMLAAIHDSDTTSLYASGRVSNGGVGSKGRGDADLSQVLRNELLHGPSDRDPSMWMKEMVMFKGPFIYVHDMDEKTRPVMVREYPKVARRQDGAWPQFRSAPLGKCPFIDEPPSKKELARIKEKEKEKEREREREREKEKEKKAAAETMITVQNAVKKPDPVEPSVETNSLQHENEGQVEPPKVEENVPAPTTQVELQKVFPVRPVSPRKSSESFIAPNLIRTGPFHLGREPAASGVQPSNITSAIRSQMISSTAAAPGAKAGVSKEVHELKRKVLEKSNGAVSTSANPSSHRAADVNQTTKPAASASTRSSKQRPAEKLGHIHEEDTTQSEDNGSHKQQAASRKSSSQKKSKEKKRDPKPGYCENCREKFDDFDEHIVSRKHRKFATTASNWAELDALLEKLRRPLKPEYQNI</sequence>
<evidence type="ECO:0000313" key="20">
    <source>
        <dbReference type="Proteomes" id="UP000053958"/>
    </source>
</evidence>
<dbReference type="InterPro" id="IPR007865">
    <property type="entry name" value="Aminopep_P_N"/>
</dbReference>
<dbReference type="SUPFAM" id="SSF53092">
    <property type="entry name" value="Creatinase/prolidase N-terminal domain"/>
    <property type="match status" value="1"/>
</dbReference>
<dbReference type="InterPro" id="IPR036005">
    <property type="entry name" value="Creatinase/aminopeptidase-like"/>
</dbReference>
<dbReference type="AlphaFoldDB" id="A0A0F4YTJ5"/>
<dbReference type="InterPro" id="IPR052433">
    <property type="entry name" value="X-Pro_dipept-like"/>
</dbReference>
<feature type="compositionally biased region" description="Basic and acidic residues" evidence="17">
    <location>
        <begin position="791"/>
        <end position="801"/>
    </location>
</feature>
<evidence type="ECO:0000256" key="16">
    <source>
        <dbReference type="PROSITE-ProRule" id="PRU00600"/>
    </source>
</evidence>
<gene>
    <name evidence="19" type="ORF">T310_4440</name>
</gene>
<name>A0A0F4YTJ5_RASE3</name>
<dbReference type="STRING" id="1408163.A0A0F4YTJ5"/>
<dbReference type="InterPro" id="IPR038545">
    <property type="entry name" value="Znf_DBF_sf"/>
</dbReference>
<evidence type="ECO:0000256" key="4">
    <source>
        <dbReference type="ARBA" id="ARBA00008766"/>
    </source>
</evidence>
<dbReference type="GO" id="GO:0070006">
    <property type="term" value="F:metalloaminopeptidase activity"/>
    <property type="evidence" value="ECO:0007669"/>
    <property type="project" value="InterPro"/>
</dbReference>
<evidence type="ECO:0000256" key="3">
    <source>
        <dbReference type="ARBA" id="ARBA00002443"/>
    </source>
</evidence>
<feature type="compositionally biased region" description="Basic and acidic residues" evidence="17">
    <location>
        <begin position="1143"/>
        <end position="1155"/>
    </location>
</feature>
<dbReference type="SUPFAM" id="SSF55920">
    <property type="entry name" value="Creatinase/aminopeptidase"/>
    <property type="match status" value="1"/>
</dbReference>
<feature type="compositionally biased region" description="Polar residues" evidence="17">
    <location>
        <begin position="623"/>
        <end position="637"/>
    </location>
</feature>
<evidence type="ECO:0000256" key="5">
    <source>
        <dbReference type="ARBA" id="ARBA00012574"/>
    </source>
</evidence>
<dbReference type="EMBL" id="LASV01000180">
    <property type="protein sequence ID" value="KKA21569.1"/>
    <property type="molecule type" value="Genomic_DNA"/>
</dbReference>
<evidence type="ECO:0000256" key="1">
    <source>
        <dbReference type="ARBA" id="ARBA00001424"/>
    </source>
</evidence>
<dbReference type="Pfam" id="PF07535">
    <property type="entry name" value="zf-DBF"/>
    <property type="match status" value="1"/>
</dbReference>
<dbReference type="InterPro" id="IPR036420">
    <property type="entry name" value="BRCT_dom_sf"/>
</dbReference>
<proteinExistence type="inferred from homology"/>
<evidence type="ECO:0000259" key="18">
    <source>
        <dbReference type="PROSITE" id="PS51265"/>
    </source>
</evidence>
<feature type="region of interest" description="Disordered" evidence="17">
    <location>
        <begin position="933"/>
        <end position="973"/>
    </location>
</feature>
<evidence type="ECO:0000256" key="17">
    <source>
        <dbReference type="SAM" id="MobiDB-lite"/>
    </source>
</evidence>
<keyword evidence="8" id="KW-0479">Metal-binding</keyword>
<evidence type="ECO:0000256" key="13">
    <source>
        <dbReference type="ARBA" id="ARBA00023211"/>
    </source>
</evidence>
<evidence type="ECO:0000256" key="6">
    <source>
        <dbReference type="ARBA" id="ARBA00022438"/>
    </source>
</evidence>
<evidence type="ECO:0000256" key="10">
    <source>
        <dbReference type="ARBA" id="ARBA00022801"/>
    </source>
</evidence>
<evidence type="ECO:0000256" key="12">
    <source>
        <dbReference type="ARBA" id="ARBA00023049"/>
    </source>
</evidence>
<evidence type="ECO:0000256" key="15">
    <source>
        <dbReference type="ARBA" id="ARBA00032413"/>
    </source>
</evidence>
<dbReference type="FunFam" id="6.10.250.3410:FF:000001">
    <property type="entry name" value="Protein DBF4 homolog A"/>
    <property type="match status" value="1"/>
</dbReference>
<dbReference type="EC" id="3.4.11.9" evidence="5"/>
<dbReference type="Gene3D" id="3.40.50.10190">
    <property type="entry name" value="BRCT domain"/>
    <property type="match status" value="1"/>
</dbReference>
<dbReference type="PROSITE" id="PS51265">
    <property type="entry name" value="ZF_DBF4"/>
    <property type="match status" value="1"/>
</dbReference>
<keyword evidence="13" id="KW-0464">Manganese</keyword>
<dbReference type="InterPro" id="IPR000994">
    <property type="entry name" value="Pept_M24"/>
</dbReference>
<dbReference type="Proteomes" id="UP000053958">
    <property type="component" value="Unassembled WGS sequence"/>
</dbReference>
<reference evidence="19 20" key="1">
    <citation type="submission" date="2015-04" db="EMBL/GenBank/DDBJ databases">
        <authorList>
            <person name="Heijne W.H."/>
            <person name="Fedorova N.D."/>
            <person name="Nierman W.C."/>
            <person name="Vollebregt A.W."/>
            <person name="Zhao Z."/>
            <person name="Wu L."/>
            <person name="Kumar M."/>
            <person name="Stam H."/>
            <person name="van den Berg M.A."/>
            <person name="Pel H.J."/>
        </authorList>
    </citation>
    <scope>NUCLEOTIDE SEQUENCE [LARGE SCALE GENOMIC DNA]</scope>
    <source>
        <strain evidence="19 20">CBS 393.64</strain>
    </source>
</reference>
<protein>
    <recommendedName>
        <fullName evidence="5">Xaa-Pro aminopeptidase</fullName>
        <ecNumber evidence="5">3.4.11.9</ecNumber>
    </recommendedName>
    <alternativeName>
        <fullName evidence="14">Aminoacylproline aminopeptidase</fullName>
    </alternativeName>
    <alternativeName>
        <fullName evidence="15">Prolidase</fullName>
    </alternativeName>
</protein>
<evidence type="ECO:0000256" key="2">
    <source>
        <dbReference type="ARBA" id="ARBA00001936"/>
    </source>
</evidence>
<comment type="caution">
    <text evidence="19">The sequence shown here is derived from an EMBL/GenBank/DDBJ whole genome shotgun (WGS) entry which is preliminary data.</text>
</comment>
<dbReference type="GO" id="GO:0003676">
    <property type="term" value="F:nucleic acid binding"/>
    <property type="evidence" value="ECO:0007669"/>
    <property type="project" value="InterPro"/>
</dbReference>
<dbReference type="GO" id="GO:0008270">
    <property type="term" value="F:zinc ion binding"/>
    <property type="evidence" value="ECO:0007669"/>
    <property type="project" value="UniProtKB-KW"/>
</dbReference>
<feature type="compositionally biased region" description="Polar residues" evidence="17">
    <location>
        <begin position="1109"/>
        <end position="1139"/>
    </location>
</feature>
<feature type="compositionally biased region" description="Polar residues" evidence="17">
    <location>
        <begin position="752"/>
        <end position="768"/>
    </location>
</feature>
<feature type="compositionally biased region" description="Basic and acidic residues" evidence="17">
    <location>
        <begin position="940"/>
        <end position="973"/>
    </location>
</feature>
<dbReference type="PANTHER" id="PTHR43226:SF4">
    <property type="entry name" value="XAA-PRO AMINOPEPTIDASE 3"/>
    <property type="match status" value="1"/>
</dbReference>
<evidence type="ECO:0000256" key="8">
    <source>
        <dbReference type="ARBA" id="ARBA00022723"/>
    </source>
</evidence>
<dbReference type="Gene3D" id="3.40.350.10">
    <property type="entry name" value="Creatinase/prolidase N-terminal domain"/>
    <property type="match status" value="1"/>
</dbReference>
<feature type="compositionally biased region" description="Polar residues" evidence="17">
    <location>
        <begin position="578"/>
        <end position="600"/>
    </location>
</feature>
<dbReference type="OrthoDB" id="4215474at2759"/>
<feature type="compositionally biased region" description="Basic and acidic residues" evidence="17">
    <location>
        <begin position="1183"/>
        <end position="1193"/>
    </location>
</feature>
<comment type="catalytic activity">
    <reaction evidence="1">
        <text>Release of any N-terminal amino acid, including proline, that is linked to proline, even from a dipeptide or tripeptide.</text>
        <dbReference type="EC" id="3.4.11.9"/>
    </reaction>
</comment>
<evidence type="ECO:0000256" key="7">
    <source>
        <dbReference type="ARBA" id="ARBA00022670"/>
    </source>
</evidence>